<dbReference type="EMBL" id="JAWLNX010000029">
    <property type="protein sequence ID" value="MEB3371506.1"/>
    <property type="molecule type" value="Genomic_DNA"/>
</dbReference>
<organism evidence="2 3">
    <name type="scientific">Saccharopolyspora mangrovi</name>
    <dbReference type="NCBI Taxonomy" id="3082379"/>
    <lineage>
        <taxon>Bacteria</taxon>
        <taxon>Bacillati</taxon>
        <taxon>Actinomycetota</taxon>
        <taxon>Actinomycetes</taxon>
        <taxon>Pseudonocardiales</taxon>
        <taxon>Pseudonocardiaceae</taxon>
        <taxon>Saccharopolyspora</taxon>
    </lineage>
</organism>
<dbReference type="RefSeq" id="WP_324268935.1">
    <property type="nucleotide sequence ID" value="NZ_JAWLNX010000029.1"/>
</dbReference>
<evidence type="ECO:0000259" key="1">
    <source>
        <dbReference type="Pfam" id="PF13460"/>
    </source>
</evidence>
<feature type="domain" description="NAD(P)-binding" evidence="1">
    <location>
        <begin position="3"/>
        <end position="93"/>
    </location>
</feature>
<accession>A0ABU6AJ93</accession>
<dbReference type="InterPro" id="IPR016040">
    <property type="entry name" value="NAD(P)-bd_dom"/>
</dbReference>
<keyword evidence="3" id="KW-1185">Reference proteome</keyword>
<reference evidence="2 3" key="1">
    <citation type="submission" date="2023-10" db="EMBL/GenBank/DDBJ databases">
        <title>Saccharopolyspora sp. nov., isolated from mangrove soil.</title>
        <authorList>
            <person name="Lu Y."/>
            <person name="Liu W."/>
        </authorList>
    </citation>
    <scope>NUCLEOTIDE SEQUENCE [LARGE SCALE GENOMIC DNA]</scope>
    <source>
        <strain evidence="2 3">S2-29</strain>
    </source>
</reference>
<dbReference type="Pfam" id="PF13460">
    <property type="entry name" value="NAD_binding_10"/>
    <property type="match status" value="1"/>
</dbReference>
<proteinExistence type="predicted"/>
<protein>
    <submittedName>
        <fullName evidence="2">NAD(P)H-binding protein</fullName>
    </submittedName>
</protein>
<name>A0ABU6AJ93_9PSEU</name>
<dbReference type="SUPFAM" id="SSF51735">
    <property type="entry name" value="NAD(P)-binding Rossmann-fold domains"/>
    <property type="match status" value="1"/>
</dbReference>
<dbReference type="Proteomes" id="UP001327093">
    <property type="component" value="Unassembled WGS sequence"/>
</dbReference>
<dbReference type="InterPro" id="IPR036291">
    <property type="entry name" value="NAD(P)-bd_dom_sf"/>
</dbReference>
<evidence type="ECO:0000313" key="2">
    <source>
        <dbReference type="EMBL" id="MEB3371506.1"/>
    </source>
</evidence>
<comment type="caution">
    <text evidence="2">The sequence shown here is derived from an EMBL/GenBank/DDBJ whole genome shotgun (WGS) entry which is preliminary data.</text>
</comment>
<dbReference type="PANTHER" id="PTHR47129:SF1">
    <property type="entry name" value="NMRA-LIKE DOMAIN-CONTAINING PROTEIN"/>
    <property type="match status" value="1"/>
</dbReference>
<dbReference type="InterPro" id="IPR052718">
    <property type="entry name" value="NmrA-type_oxidoreductase"/>
</dbReference>
<evidence type="ECO:0000313" key="3">
    <source>
        <dbReference type="Proteomes" id="UP001327093"/>
    </source>
</evidence>
<dbReference type="PANTHER" id="PTHR47129">
    <property type="entry name" value="QUINONE OXIDOREDUCTASE 2"/>
    <property type="match status" value="1"/>
</dbReference>
<sequence>MRQASYEDPAALRASFEGAEQVLLVSGNDPTADVAGLHGNAIEAAAAAGVQRLVYTSQHAATPGNPYPPSRIHIATEEMLADSGIAWTSLRNAAYIAG</sequence>
<gene>
    <name evidence="2" type="ORF">R4I43_29295</name>
</gene>
<dbReference type="Gene3D" id="3.40.50.720">
    <property type="entry name" value="NAD(P)-binding Rossmann-like Domain"/>
    <property type="match status" value="1"/>
</dbReference>